<keyword evidence="1" id="KW-0812">Transmembrane</keyword>
<keyword evidence="1" id="KW-1133">Transmembrane helix</keyword>
<dbReference type="Proteomes" id="UP000229561">
    <property type="component" value="Unassembled WGS sequence"/>
</dbReference>
<gene>
    <name evidence="3" type="ORF">CO001_00130</name>
</gene>
<protein>
    <recommendedName>
        <fullName evidence="2">Glycosyltransferase subfamily 4-like N-terminal domain-containing protein</fullName>
    </recommendedName>
</protein>
<feature type="domain" description="Glycosyltransferase subfamily 4-like N-terminal" evidence="2">
    <location>
        <begin position="23"/>
        <end position="180"/>
    </location>
</feature>
<feature type="transmembrane region" description="Helical" evidence="1">
    <location>
        <begin position="79"/>
        <end position="98"/>
    </location>
</feature>
<dbReference type="Pfam" id="PF13439">
    <property type="entry name" value="Glyco_transf_4"/>
    <property type="match status" value="1"/>
</dbReference>
<dbReference type="EMBL" id="PFGY01000004">
    <property type="protein sequence ID" value="PIW76667.1"/>
    <property type="molecule type" value="Genomic_DNA"/>
</dbReference>
<evidence type="ECO:0000259" key="2">
    <source>
        <dbReference type="Pfam" id="PF13439"/>
    </source>
</evidence>
<organism evidence="3 4">
    <name type="scientific">Candidatus Portnoybacteria bacterium CG_4_8_14_3_um_filter_40_10</name>
    <dbReference type="NCBI Taxonomy" id="1974801"/>
    <lineage>
        <taxon>Bacteria</taxon>
        <taxon>Candidatus Portnoyibacteriota</taxon>
    </lineage>
</organism>
<sequence length="241" mass="28546">MKLFYIANIRMPTEKAHGLQISKMCEAFAAQGLEVELIVPKRDNTIKEDIFKFYNIQENFKVKKIYSFDFLRFEKINKFFIYIQALLFAFAIFFHVLFNLEKFGRDDIFYLRDEFSPWLLILLNKKVFLEIHAFKKRFRCYRIFFSKLKGLILITENAKEEFIEAGIKQEKICVAPDAVDFVRFNIDISQEDARKKLSLSLDKRIIVYVGSFYIHSWKGIDVLLEASKQFSDDFLFVLVGG</sequence>
<dbReference type="Gene3D" id="3.40.50.2000">
    <property type="entry name" value="Glycogen Phosphorylase B"/>
    <property type="match status" value="2"/>
</dbReference>
<feature type="non-terminal residue" evidence="3">
    <location>
        <position position="241"/>
    </location>
</feature>
<evidence type="ECO:0000256" key="1">
    <source>
        <dbReference type="SAM" id="Phobius"/>
    </source>
</evidence>
<proteinExistence type="predicted"/>
<reference evidence="4" key="1">
    <citation type="submission" date="2017-09" db="EMBL/GenBank/DDBJ databases">
        <title>Depth-based differentiation of microbial function through sediment-hosted aquifers and enrichment of novel symbionts in the deep terrestrial subsurface.</title>
        <authorList>
            <person name="Probst A.J."/>
            <person name="Ladd B."/>
            <person name="Jarett J.K."/>
            <person name="Geller-Mcgrath D.E."/>
            <person name="Sieber C.M.K."/>
            <person name="Emerson J.B."/>
            <person name="Anantharaman K."/>
            <person name="Thomas B.C."/>
            <person name="Malmstrom R."/>
            <person name="Stieglmeier M."/>
            <person name="Klingl A."/>
            <person name="Woyke T."/>
            <person name="Ryan C.M."/>
            <person name="Banfield J.F."/>
        </authorList>
    </citation>
    <scope>NUCLEOTIDE SEQUENCE [LARGE SCALE GENOMIC DNA]</scope>
</reference>
<comment type="caution">
    <text evidence="3">The sequence shown here is derived from an EMBL/GenBank/DDBJ whole genome shotgun (WGS) entry which is preliminary data.</text>
</comment>
<name>A0A2M7IJF8_9BACT</name>
<accession>A0A2M7IJF8</accession>
<dbReference type="AlphaFoldDB" id="A0A2M7IJF8"/>
<evidence type="ECO:0000313" key="4">
    <source>
        <dbReference type="Proteomes" id="UP000229561"/>
    </source>
</evidence>
<dbReference type="InterPro" id="IPR028098">
    <property type="entry name" value="Glyco_trans_4-like_N"/>
</dbReference>
<dbReference type="SUPFAM" id="SSF53756">
    <property type="entry name" value="UDP-Glycosyltransferase/glycogen phosphorylase"/>
    <property type="match status" value="1"/>
</dbReference>
<evidence type="ECO:0000313" key="3">
    <source>
        <dbReference type="EMBL" id="PIW76667.1"/>
    </source>
</evidence>
<keyword evidence="1" id="KW-0472">Membrane</keyword>